<evidence type="ECO:0000313" key="3">
    <source>
        <dbReference type="EMBL" id="CAI3979947.1"/>
    </source>
</evidence>
<evidence type="ECO:0000259" key="2">
    <source>
        <dbReference type="PROSITE" id="PS50006"/>
    </source>
</evidence>
<dbReference type="OrthoDB" id="421224at2759"/>
<dbReference type="Proteomes" id="UP001152797">
    <property type="component" value="Unassembled WGS sequence"/>
</dbReference>
<dbReference type="InterPro" id="IPR008984">
    <property type="entry name" value="SMAD_FHA_dom_sf"/>
</dbReference>
<sequence>MRTSSLTAMSPARHQRMVTSCESATPAARAVGLGQRRSEHALTDRSVPTLNSPSQKSLQPRSTAEIQRFRSEPGGVLPPPRCRAKQGESEVEAPAVFLEISGSSAKDLPVAQRRLGPMTLRNQPWIIGRRHQKEFLQRTVKEESLEFISRDHFAIAYREGSFLLLALSQNRIWVDRGKVGIRSLQQDEMMPLRPGDRILLGTAPDDATSTRDSKARLDWLFQIQEQN</sequence>
<keyword evidence="5" id="KW-1185">Reference proteome</keyword>
<protein>
    <recommendedName>
        <fullName evidence="2">FHA domain-containing protein</fullName>
    </recommendedName>
</protein>
<proteinExistence type="predicted"/>
<evidence type="ECO:0000313" key="5">
    <source>
        <dbReference type="Proteomes" id="UP001152797"/>
    </source>
</evidence>
<dbReference type="Pfam" id="PF00498">
    <property type="entry name" value="FHA"/>
    <property type="match status" value="1"/>
</dbReference>
<dbReference type="EMBL" id="CAMXCT010000524">
    <property type="protein sequence ID" value="CAI3979947.1"/>
    <property type="molecule type" value="Genomic_DNA"/>
</dbReference>
<dbReference type="InterPro" id="IPR000253">
    <property type="entry name" value="FHA_dom"/>
</dbReference>
<evidence type="ECO:0000256" key="1">
    <source>
        <dbReference type="SAM" id="MobiDB-lite"/>
    </source>
</evidence>
<reference evidence="3" key="1">
    <citation type="submission" date="2022-10" db="EMBL/GenBank/DDBJ databases">
        <authorList>
            <person name="Chen Y."/>
            <person name="Dougan E. K."/>
            <person name="Chan C."/>
            <person name="Rhodes N."/>
            <person name="Thang M."/>
        </authorList>
    </citation>
    <scope>NUCLEOTIDE SEQUENCE</scope>
</reference>
<dbReference type="EMBL" id="CAMXCT030000524">
    <property type="protein sequence ID" value="CAL4767259.1"/>
    <property type="molecule type" value="Genomic_DNA"/>
</dbReference>
<dbReference type="CDD" id="cd00060">
    <property type="entry name" value="FHA"/>
    <property type="match status" value="1"/>
</dbReference>
<evidence type="ECO:0000313" key="4">
    <source>
        <dbReference type="EMBL" id="CAL4767259.1"/>
    </source>
</evidence>
<accession>A0A9P1BVE0</accession>
<dbReference type="Gene3D" id="2.60.200.20">
    <property type="match status" value="1"/>
</dbReference>
<feature type="domain" description="FHA" evidence="2">
    <location>
        <begin position="125"/>
        <end position="179"/>
    </location>
</feature>
<dbReference type="EMBL" id="CAMXCT020000524">
    <property type="protein sequence ID" value="CAL1133322.1"/>
    <property type="molecule type" value="Genomic_DNA"/>
</dbReference>
<reference evidence="4 5" key="2">
    <citation type="submission" date="2024-05" db="EMBL/GenBank/DDBJ databases">
        <authorList>
            <person name="Chen Y."/>
            <person name="Shah S."/>
            <person name="Dougan E. K."/>
            <person name="Thang M."/>
            <person name="Chan C."/>
        </authorList>
    </citation>
    <scope>NUCLEOTIDE SEQUENCE [LARGE SCALE GENOMIC DNA]</scope>
</reference>
<name>A0A9P1BVE0_9DINO</name>
<dbReference type="SUPFAM" id="SSF49879">
    <property type="entry name" value="SMAD/FHA domain"/>
    <property type="match status" value="1"/>
</dbReference>
<organism evidence="3">
    <name type="scientific">Cladocopium goreaui</name>
    <dbReference type="NCBI Taxonomy" id="2562237"/>
    <lineage>
        <taxon>Eukaryota</taxon>
        <taxon>Sar</taxon>
        <taxon>Alveolata</taxon>
        <taxon>Dinophyceae</taxon>
        <taxon>Suessiales</taxon>
        <taxon>Symbiodiniaceae</taxon>
        <taxon>Cladocopium</taxon>
    </lineage>
</organism>
<feature type="compositionally biased region" description="Polar residues" evidence="1">
    <location>
        <begin position="46"/>
        <end position="65"/>
    </location>
</feature>
<dbReference type="PROSITE" id="PS50006">
    <property type="entry name" value="FHA_DOMAIN"/>
    <property type="match status" value="1"/>
</dbReference>
<comment type="caution">
    <text evidence="3">The sequence shown here is derived from an EMBL/GenBank/DDBJ whole genome shotgun (WGS) entry which is preliminary data.</text>
</comment>
<dbReference type="AlphaFoldDB" id="A0A9P1BVE0"/>
<gene>
    <name evidence="3" type="ORF">C1SCF055_LOCUS7864</name>
</gene>
<feature type="region of interest" description="Disordered" evidence="1">
    <location>
        <begin position="1"/>
        <end position="83"/>
    </location>
</feature>